<keyword evidence="4" id="KW-1185">Reference proteome</keyword>
<evidence type="ECO:0000313" key="2">
    <source>
        <dbReference type="EMBL" id="SEP03045.1"/>
    </source>
</evidence>
<dbReference type="Proteomes" id="UP000198939">
    <property type="component" value="Unassembled WGS sequence"/>
</dbReference>
<protein>
    <submittedName>
        <fullName evidence="1">Uncharacterized protein</fullName>
    </submittedName>
</protein>
<dbReference type="EMBL" id="FNXB01000044">
    <property type="protein sequence ID" value="SEI17251.1"/>
    <property type="molecule type" value="Genomic_DNA"/>
</dbReference>
<evidence type="ECO:0000313" key="1">
    <source>
        <dbReference type="EMBL" id="SEI17251.1"/>
    </source>
</evidence>
<reference evidence="2 4" key="1">
    <citation type="submission" date="2016-10" db="EMBL/GenBank/DDBJ databases">
        <authorList>
            <person name="Varghese N."/>
            <person name="Submissions S."/>
        </authorList>
    </citation>
    <scope>NUCLEOTIDE SEQUENCE [LARGE SCALE GENOMIC DNA]</scope>
    <source>
        <strain evidence="2 4">CGMCC 1.7071</strain>
    </source>
</reference>
<evidence type="ECO:0000313" key="4">
    <source>
        <dbReference type="Proteomes" id="UP000198939"/>
    </source>
</evidence>
<accession>A0A1H8UIM4</accession>
<reference evidence="3" key="2">
    <citation type="submission" date="2016-10" db="EMBL/GenBank/DDBJ databases">
        <authorList>
            <person name="Wibberg D."/>
        </authorList>
    </citation>
    <scope>NUCLEOTIDE SEQUENCE [LARGE SCALE GENOMIC DNA]</scope>
</reference>
<proteinExistence type="predicted"/>
<dbReference type="EMBL" id="FOCV01000034">
    <property type="protein sequence ID" value="SEP03045.1"/>
    <property type="molecule type" value="Genomic_DNA"/>
</dbReference>
<gene>
    <name evidence="1" type="ORF">RTCCBAU85039_5591</name>
    <name evidence="2" type="ORF">SAMN05216228_103452</name>
</gene>
<reference evidence="1" key="3">
    <citation type="submission" date="2016-10" db="EMBL/GenBank/DDBJ databases">
        <authorList>
            <person name="de Groot N.N."/>
        </authorList>
    </citation>
    <scope>NUCLEOTIDE SEQUENCE [LARGE SCALE GENOMIC DNA]</scope>
    <source>
        <strain evidence="1">CCBAU85039</strain>
    </source>
</reference>
<name>A0A1H8UIM4_9HYPH</name>
<organism evidence="1 3">
    <name type="scientific">Rhizobium tibeticum</name>
    <dbReference type="NCBI Taxonomy" id="501024"/>
    <lineage>
        <taxon>Bacteria</taxon>
        <taxon>Pseudomonadati</taxon>
        <taxon>Pseudomonadota</taxon>
        <taxon>Alphaproteobacteria</taxon>
        <taxon>Hyphomicrobiales</taxon>
        <taxon>Rhizobiaceae</taxon>
        <taxon>Rhizobium/Agrobacterium group</taxon>
        <taxon>Rhizobium</taxon>
    </lineage>
</organism>
<evidence type="ECO:0000313" key="3">
    <source>
        <dbReference type="Proteomes" id="UP000183063"/>
    </source>
</evidence>
<dbReference type="RefSeq" id="WP_072380454.1">
    <property type="nucleotide sequence ID" value="NZ_FNXB01000044.1"/>
</dbReference>
<sequence length="94" mass="10748">MSTHKTRPNGHKRPLNELGIVLPKNVDAPPLNEEQQTLIEAYRLGRVDEKEFQLHLARDRALANYVQQLCQAPYDILQNDRTKFSVKADVPNGN</sequence>
<dbReference type="Proteomes" id="UP000183063">
    <property type="component" value="Unassembled WGS sequence"/>
</dbReference>
<dbReference type="OrthoDB" id="9977828at2"/>
<dbReference type="AlphaFoldDB" id="A0A1H8UIM4"/>